<name>A0A383UQP0_BLUHO</name>
<dbReference type="VEuPathDB" id="FungiDB:BLGHR1_12795"/>
<gene>
    <name evidence="1" type="ORF">BLGHR1_12795</name>
</gene>
<sequence length="28" mass="2615">MGHSSCPKCGAAASGIKTCASCGSTCPV</sequence>
<proteinExistence type="predicted"/>
<reference evidence="1 2" key="1">
    <citation type="submission" date="2017-11" db="EMBL/GenBank/DDBJ databases">
        <authorList>
            <person name="Kracher B."/>
        </authorList>
    </citation>
    <scope>NUCLEOTIDE SEQUENCE [LARGE SCALE GENOMIC DNA]</scope>
    <source>
        <strain evidence="1 2">RACE1</strain>
    </source>
</reference>
<accession>A0A383UQP0</accession>
<dbReference type="AlphaFoldDB" id="A0A383UQP0"/>
<dbReference type="Proteomes" id="UP000275772">
    <property type="component" value="Unassembled WGS sequence"/>
</dbReference>
<evidence type="ECO:0000313" key="2">
    <source>
        <dbReference type="Proteomes" id="UP000275772"/>
    </source>
</evidence>
<organism evidence="1 2">
    <name type="scientific">Blumeria hordei</name>
    <name type="common">Barley powdery mildew</name>
    <name type="synonym">Blumeria graminis f. sp. hordei</name>
    <dbReference type="NCBI Taxonomy" id="2867405"/>
    <lineage>
        <taxon>Eukaryota</taxon>
        <taxon>Fungi</taxon>
        <taxon>Dikarya</taxon>
        <taxon>Ascomycota</taxon>
        <taxon>Pezizomycotina</taxon>
        <taxon>Leotiomycetes</taxon>
        <taxon>Erysiphales</taxon>
        <taxon>Erysiphaceae</taxon>
        <taxon>Blumeria</taxon>
    </lineage>
</organism>
<dbReference type="EMBL" id="UNSH01000041">
    <property type="protein sequence ID" value="SZF02018.1"/>
    <property type="molecule type" value="Genomic_DNA"/>
</dbReference>
<protein>
    <submittedName>
        <fullName evidence="1">Uncharacterized protein</fullName>
    </submittedName>
</protein>
<evidence type="ECO:0000313" key="1">
    <source>
        <dbReference type="EMBL" id="SZF02018.1"/>
    </source>
</evidence>